<dbReference type="Gene3D" id="1.25.40.10">
    <property type="entry name" value="Tetratricopeptide repeat domain"/>
    <property type="match status" value="3"/>
</dbReference>
<dbReference type="InterPro" id="IPR019734">
    <property type="entry name" value="TPR_rpt"/>
</dbReference>
<dbReference type="EnsemblMetazoa" id="XM_028657559.1">
    <property type="protein sequence ID" value="XP_028513360.1"/>
    <property type="gene ID" value="LOC110234020"/>
</dbReference>
<dbReference type="Pfam" id="PF13424">
    <property type="entry name" value="TPR_12"/>
    <property type="match status" value="3"/>
</dbReference>
<dbReference type="EnsemblMetazoa" id="XM_021039360.2">
    <property type="protein sequence ID" value="XP_020895019.1"/>
    <property type="gene ID" value="LOC110234020"/>
</dbReference>
<dbReference type="SMART" id="SM00028">
    <property type="entry name" value="TPR"/>
    <property type="match status" value="9"/>
</dbReference>
<feature type="repeat" description="TPR" evidence="3">
    <location>
        <begin position="947"/>
        <end position="980"/>
    </location>
</feature>
<dbReference type="SUPFAM" id="SSF52540">
    <property type="entry name" value="P-loop containing nucleoside triphosphate hydrolases"/>
    <property type="match status" value="1"/>
</dbReference>
<evidence type="ECO:0000256" key="3">
    <source>
        <dbReference type="PROSITE-ProRule" id="PRU00339"/>
    </source>
</evidence>
<dbReference type="OrthoDB" id="5986190at2759"/>
<keyword evidence="2 3" id="KW-0802">TPR repeat</keyword>
<protein>
    <recommendedName>
        <fullName evidence="5">EF-hand domain-containing protein</fullName>
    </recommendedName>
</protein>
<evidence type="ECO:0000256" key="2">
    <source>
        <dbReference type="ARBA" id="ARBA00022803"/>
    </source>
</evidence>
<dbReference type="PANTHER" id="PTHR45641">
    <property type="entry name" value="TETRATRICOPEPTIDE REPEAT PROTEIN (AFU_ORTHOLOGUE AFUA_6G03870)"/>
    <property type="match status" value="1"/>
</dbReference>
<dbReference type="PANTHER" id="PTHR45641:SF19">
    <property type="entry name" value="NEPHROCYSTIN-3"/>
    <property type="match status" value="1"/>
</dbReference>
<dbReference type="InterPro" id="IPR011990">
    <property type="entry name" value="TPR-like_helical_dom_sf"/>
</dbReference>
<feature type="repeat" description="TPR" evidence="3">
    <location>
        <begin position="989"/>
        <end position="1022"/>
    </location>
</feature>
<dbReference type="InterPro" id="IPR002182">
    <property type="entry name" value="NB-ARC"/>
</dbReference>
<feature type="repeat" description="TPR" evidence="3">
    <location>
        <begin position="695"/>
        <end position="728"/>
    </location>
</feature>
<evidence type="ECO:0000313" key="6">
    <source>
        <dbReference type="EnsemblMetazoa" id="XP_020895019.1"/>
    </source>
</evidence>
<evidence type="ECO:0000313" key="7">
    <source>
        <dbReference type="Proteomes" id="UP000887567"/>
    </source>
</evidence>
<dbReference type="RefSeq" id="XP_020895019.1">
    <property type="nucleotide sequence ID" value="XM_021039360.2"/>
</dbReference>
<feature type="coiled-coil region" evidence="4">
    <location>
        <begin position="166"/>
        <end position="193"/>
    </location>
</feature>
<evidence type="ECO:0000256" key="1">
    <source>
        <dbReference type="ARBA" id="ARBA00022737"/>
    </source>
</evidence>
<dbReference type="Pfam" id="PF13374">
    <property type="entry name" value="TPR_10"/>
    <property type="match status" value="2"/>
</dbReference>
<dbReference type="GeneID" id="110234020"/>
<keyword evidence="1" id="KW-0677">Repeat</keyword>
<sequence>MDFTTDQLYFFRLCYVVFNTVPECLQKIFKQEWDALYTATIGQWDDTPASYEMFYNMESPKNQAKNERLLERMSSGDRKQWDCSCLFYAILDSDSLGSRSTLVVNNSVDEIRTILKELAHNKTAKLSEAEFQTCMQKIKSEFSSLKLDITKIEEINNQKCLPTEDLTKIQKELKRTVEVMKNAEKEVENEKGRISEPTSFCILPPPPSHDTIYRKKEVDKIHEEMQRLSSDKKGGTTVLYLSGNPGSGKSVMAKHIGEKFYEDDDIKEMLTFVMTLDASTLDTLLNSYITFTEKLNCSLDSVKNITASKDLSKEEQILQLRALANKQVAKYSKWLIIADNVAGDLKLFSKYWPDGDKGQILVTTQDSHFIGNSSHYHHVSLSSGITEEDALQLLSKVSRDYRDVENAGMMLKVSKAVHFQPLALSFIALYMRSVRTINEGYTWLQCLKDLESEYEKVQPINEKTSLSCKTILTAVVNLILQREISEEVMLHAFCFLSVIASDPIPLKYVVEYVIKCMPVADKTTVVTTICSSSLVRLMVQGTKKLCVHQVVYDCLQTNKDVARSKVDMLTVVSAFSLLPTINDKSLVNSLAVTRPLANHLVIIARRLIDYVIKESISENDLGDHVFKVLNNLSLVLLKHGSFESAQHFLRLLLALQVSKSKLSTSSREVLIDLVDACHIKYILNMNINGIHPSVSQTLDSLGVTYQKLGRLQESVAYFEKALAIKTAAYSENHPSVGVTMSNLGNAYHQQGLLEESITYYEKSLAIATAAYGGNHPSVGVTMSNLGNAYHQLGRLQKSLTYYEKAIAITKAAYGEYHPSVGETINNLGNTYQQLGHTQESLTSYEKALGILTAAYGEQHPSVGKIMNNLGNTCGKLGRLQESITYYEKALAIITATYGESHPSVGDTINNIGNTCQKLGPLNESRTYYEKALAITTAAYGENHPSVGETMYNLANTYQKVGPLEESITYYVKALAIQTATYGENHPNVGAILNNLGNAYRQLGRFDEAKWSYQQALAIFENAYDDGHPFICGTVKNLGILFDSEIRMNRSHRKRSREGNLTSEKIQQ</sequence>
<dbReference type="Pfam" id="PF00931">
    <property type="entry name" value="NB-ARC"/>
    <property type="match status" value="1"/>
</dbReference>
<dbReference type="PROSITE" id="PS50222">
    <property type="entry name" value="EF_HAND_2"/>
    <property type="match status" value="1"/>
</dbReference>
<feature type="domain" description="EF-hand" evidence="5">
    <location>
        <begin position="106"/>
        <end position="141"/>
    </location>
</feature>
<name>A0A913WW53_EXADI</name>
<dbReference type="Proteomes" id="UP000887567">
    <property type="component" value="Unplaced"/>
</dbReference>
<reference evidence="6" key="1">
    <citation type="submission" date="2022-11" db="UniProtKB">
        <authorList>
            <consortium name="EnsemblMetazoa"/>
        </authorList>
    </citation>
    <scope>IDENTIFICATION</scope>
</reference>
<dbReference type="RefSeq" id="XP_028513360.1">
    <property type="nucleotide sequence ID" value="XM_028657559.1"/>
</dbReference>
<dbReference type="AlphaFoldDB" id="A0A913WW53"/>
<proteinExistence type="predicted"/>
<dbReference type="InterPro" id="IPR027417">
    <property type="entry name" value="P-loop_NTPase"/>
</dbReference>
<dbReference type="SUPFAM" id="SSF48452">
    <property type="entry name" value="TPR-like"/>
    <property type="match status" value="3"/>
</dbReference>
<dbReference type="KEGG" id="epa:110234020"/>
<keyword evidence="7" id="KW-1185">Reference proteome</keyword>
<dbReference type="Gene3D" id="3.40.50.300">
    <property type="entry name" value="P-loop containing nucleotide triphosphate hydrolases"/>
    <property type="match status" value="1"/>
</dbReference>
<dbReference type="PROSITE" id="PS50005">
    <property type="entry name" value="TPR"/>
    <property type="match status" value="5"/>
</dbReference>
<keyword evidence="4" id="KW-0175">Coiled coil</keyword>
<feature type="repeat" description="TPR" evidence="3">
    <location>
        <begin position="821"/>
        <end position="854"/>
    </location>
</feature>
<accession>A0A913WW53</accession>
<dbReference type="GO" id="GO:0005509">
    <property type="term" value="F:calcium ion binding"/>
    <property type="evidence" value="ECO:0007669"/>
    <property type="project" value="InterPro"/>
</dbReference>
<dbReference type="PRINTS" id="PR00381">
    <property type="entry name" value="KINESINLIGHT"/>
</dbReference>
<evidence type="ECO:0000256" key="4">
    <source>
        <dbReference type="SAM" id="Coils"/>
    </source>
</evidence>
<organism evidence="6 7">
    <name type="scientific">Exaiptasia diaphana</name>
    <name type="common">Tropical sea anemone</name>
    <name type="synonym">Aiptasia pulchella</name>
    <dbReference type="NCBI Taxonomy" id="2652724"/>
    <lineage>
        <taxon>Eukaryota</taxon>
        <taxon>Metazoa</taxon>
        <taxon>Cnidaria</taxon>
        <taxon>Anthozoa</taxon>
        <taxon>Hexacorallia</taxon>
        <taxon>Actiniaria</taxon>
        <taxon>Aiptasiidae</taxon>
        <taxon>Exaiptasia</taxon>
    </lineage>
</organism>
<feature type="repeat" description="TPR" evidence="3">
    <location>
        <begin position="779"/>
        <end position="812"/>
    </location>
</feature>
<dbReference type="GO" id="GO:0043531">
    <property type="term" value="F:ADP binding"/>
    <property type="evidence" value="ECO:0007669"/>
    <property type="project" value="InterPro"/>
</dbReference>
<dbReference type="InterPro" id="IPR002048">
    <property type="entry name" value="EF_hand_dom"/>
</dbReference>
<evidence type="ECO:0000259" key="5">
    <source>
        <dbReference type="PROSITE" id="PS50222"/>
    </source>
</evidence>